<reference evidence="1 2" key="1">
    <citation type="submission" date="2014-10" db="EMBL/GenBank/DDBJ databases">
        <title>Draft genome of the hookworm Ancylostoma caninum.</title>
        <authorList>
            <person name="Mitreva M."/>
        </authorList>
    </citation>
    <scope>NUCLEOTIDE SEQUENCE [LARGE SCALE GENOMIC DNA]</scope>
    <source>
        <strain evidence="1 2">Baltimore</strain>
    </source>
</reference>
<evidence type="ECO:0000313" key="1">
    <source>
        <dbReference type="EMBL" id="RCN43424.1"/>
    </source>
</evidence>
<dbReference type="AlphaFoldDB" id="A0A368GGA7"/>
<accession>A0A368GGA7</accession>
<name>A0A368GGA7_ANCCA</name>
<sequence length="313" mass="34529">MDRIMFLGLAVYSSMVYSATDSTFKRFCDTPANFGTGNLIEENTCQLTYKIVTEDETAAYNFCDSQHPFSLLSATRDGPTTICRIRTHYMCKGADTLIGNKCFIPRAAVEFAKAKESCGRDYSFYTVTNSFEQKWIAGKTLHNQEARLVSGASEGLAILASKGGRAGLTAGIITSVSVETTLHVLCYREAEQLDTYFTALVEQMRSAGLSTRIYTDSHGEKRGFMIVRSLHTFELNKDEYGAGTNRLHNSCKGFFNGYAASPLDFKNLNDFKELLQKVSQTTICLILLQFPKASVVLNALFNGACLVVAASLK</sequence>
<protein>
    <submittedName>
        <fullName evidence="1">Uncharacterized protein</fullName>
    </submittedName>
</protein>
<gene>
    <name evidence="1" type="ORF">ANCCAN_10615</name>
</gene>
<keyword evidence="2" id="KW-1185">Reference proteome</keyword>
<dbReference type="OrthoDB" id="5875792at2759"/>
<comment type="caution">
    <text evidence="1">The sequence shown here is derived from an EMBL/GenBank/DDBJ whole genome shotgun (WGS) entry which is preliminary data.</text>
</comment>
<dbReference type="Proteomes" id="UP000252519">
    <property type="component" value="Unassembled WGS sequence"/>
</dbReference>
<proteinExistence type="predicted"/>
<organism evidence="1 2">
    <name type="scientific">Ancylostoma caninum</name>
    <name type="common">Dog hookworm</name>
    <dbReference type="NCBI Taxonomy" id="29170"/>
    <lineage>
        <taxon>Eukaryota</taxon>
        <taxon>Metazoa</taxon>
        <taxon>Ecdysozoa</taxon>
        <taxon>Nematoda</taxon>
        <taxon>Chromadorea</taxon>
        <taxon>Rhabditida</taxon>
        <taxon>Rhabditina</taxon>
        <taxon>Rhabditomorpha</taxon>
        <taxon>Strongyloidea</taxon>
        <taxon>Ancylostomatidae</taxon>
        <taxon>Ancylostomatinae</taxon>
        <taxon>Ancylostoma</taxon>
    </lineage>
</organism>
<dbReference type="EMBL" id="JOJR01000158">
    <property type="protein sequence ID" value="RCN43424.1"/>
    <property type="molecule type" value="Genomic_DNA"/>
</dbReference>
<evidence type="ECO:0000313" key="2">
    <source>
        <dbReference type="Proteomes" id="UP000252519"/>
    </source>
</evidence>